<organism evidence="2 3">
    <name type="scientific">Tegillarca granosa</name>
    <name type="common">Malaysian cockle</name>
    <name type="synonym">Anadara granosa</name>
    <dbReference type="NCBI Taxonomy" id="220873"/>
    <lineage>
        <taxon>Eukaryota</taxon>
        <taxon>Metazoa</taxon>
        <taxon>Spiralia</taxon>
        <taxon>Lophotrochozoa</taxon>
        <taxon>Mollusca</taxon>
        <taxon>Bivalvia</taxon>
        <taxon>Autobranchia</taxon>
        <taxon>Pteriomorphia</taxon>
        <taxon>Arcoida</taxon>
        <taxon>Arcoidea</taxon>
        <taxon>Arcidae</taxon>
        <taxon>Tegillarca</taxon>
    </lineage>
</organism>
<evidence type="ECO:0000259" key="1">
    <source>
        <dbReference type="Pfam" id="PF00622"/>
    </source>
</evidence>
<name>A0ABQ9FDP1_TEGGR</name>
<dbReference type="Gene3D" id="2.60.120.920">
    <property type="match status" value="2"/>
</dbReference>
<dbReference type="Pfam" id="PF00622">
    <property type="entry name" value="SPRY"/>
    <property type="match status" value="1"/>
</dbReference>
<dbReference type="Proteomes" id="UP001217089">
    <property type="component" value="Unassembled WGS sequence"/>
</dbReference>
<evidence type="ECO:0000313" key="2">
    <source>
        <dbReference type="EMBL" id="KAJ8315444.1"/>
    </source>
</evidence>
<reference evidence="2 3" key="1">
    <citation type="submission" date="2022-12" db="EMBL/GenBank/DDBJ databases">
        <title>Chromosome-level genome of Tegillarca granosa.</title>
        <authorList>
            <person name="Kim J."/>
        </authorList>
    </citation>
    <scope>NUCLEOTIDE SEQUENCE [LARGE SCALE GENOMIC DNA]</scope>
    <source>
        <strain evidence="2">Teg-2019</strain>
        <tissue evidence="2">Adductor muscle</tissue>
    </source>
</reference>
<comment type="caution">
    <text evidence="2">The sequence shown here is derived from an EMBL/GenBank/DDBJ whole genome shotgun (WGS) entry which is preliminary data.</text>
</comment>
<proteinExistence type="predicted"/>
<dbReference type="InterPro" id="IPR003877">
    <property type="entry name" value="SPRY_dom"/>
</dbReference>
<gene>
    <name evidence="2" type="ORF">KUTeg_007594</name>
</gene>
<sequence length="958" mass="108401">MSGLFRCAGDIIFDDHSPLPGQISEVQLKQYSETSNFLQCVKPLTKDCPYFFGQIRALARNSKITIGIAGSDIQEDARPGQWNNTVGYCNDTGKCYTSHNVSANTSGEKYGIGDVFGVMVTYFGKQMSTVTFVKNGQPVATSLRVPLHTWTVMFCVLRYHFETDLEQYLPTITLENGPIDLGMMWPQAVIGKPYFNDKNMIHWMKHPDVKYDAFEKMFITERQNGTPDVLPVQSPQSFSKEFEHYEIIVKQTSPEGAGPAVGIATCSPLKPSPTCDILKDFFRWMPDGKSKHFIRINKTRIDQRIGFGIHYSPDERDKPDFNDKEQQLVLCFVSLDTEIVYCKMMIQPEGGFFPLFLLNRATSRVMVDVELHRNIKDLSFLDIEYRKSYAESVKKITEDCLLRTATEEAVNMEMIRRSEALNITIPEPATKPDLSYQYCRVHLPQDKMGIHVVQFQKPLTVENEDSVVSIGVANSKFPLNKHPGKLPSTVGWTSRDGRLHYSGRFDGNILGERYHEGDTVGVELTAFDSKWPVALFQKNCSPVGTRYLMLWDKSQFLPTVSLCGNGYEVIIDIYWQNKISIGPVFDLLDLECWCLPEDSVVDSRKRIVYVKDHIDMHVIQSPYAFDTTLNYDYFEIEIIDQFGEEKRPPGIALTSPCFQDLNALSVSNFRQDFVRFLAIGEAEKSVSVGSKIGWGIIVPESEAKKKDDKLIICYLTIDRSITLTRVIYEPPGGIYPLILLSQGVNRVKVGQVFHINNHPITKEISETLISEAKEIIGKEQILISEGRDIDELRVDKADLYKPLVETVAKTKDKPKMADVVFAATALKKSGNKIVQSKTLLYHVLYDFCSILHCLIHSSTSTVFTYILFTSNTLLRKDSMALCTDTTNSSALAGSHFNPLSLTFDVSPPFKFQETTEIRPSCPSYPCCPRLVSLLTTMTNASLNFMEDDNEYHSTVFIK</sequence>
<keyword evidence="3" id="KW-1185">Reference proteome</keyword>
<protein>
    <recommendedName>
        <fullName evidence="1">SPRY domain-containing protein</fullName>
    </recommendedName>
</protein>
<dbReference type="EMBL" id="JARBDR010000337">
    <property type="protein sequence ID" value="KAJ8315444.1"/>
    <property type="molecule type" value="Genomic_DNA"/>
</dbReference>
<accession>A0ABQ9FDP1</accession>
<evidence type="ECO:0000313" key="3">
    <source>
        <dbReference type="Proteomes" id="UP001217089"/>
    </source>
</evidence>
<dbReference type="InterPro" id="IPR043136">
    <property type="entry name" value="B30.2/SPRY_sf"/>
</dbReference>
<feature type="domain" description="SPRY" evidence="1">
    <location>
        <begin position="59"/>
        <end position="144"/>
    </location>
</feature>